<evidence type="ECO:0000256" key="1">
    <source>
        <dbReference type="ARBA" id="ARBA00038087"/>
    </source>
</evidence>
<name>A0ABZ0RY74_9BACI</name>
<dbReference type="EMBL" id="CP137624">
    <property type="protein sequence ID" value="WPK12226.1"/>
    <property type="molecule type" value="Genomic_DNA"/>
</dbReference>
<feature type="domain" description="Baseplate J-like C-terminal" evidence="3">
    <location>
        <begin position="266"/>
        <end position="361"/>
    </location>
</feature>
<proteinExistence type="inferred from homology"/>
<keyword evidence="5" id="KW-1185">Reference proteome</keyword>
<organism evidence="4 5">
    <name type="scientific">Lysinibacillus louembei</name>
    <dbReference type="NCBI Taxonomy" id="1470088"/>
    <lineage>
        <taxon>Bacteria</taxon>
        <taxon>Bacillati</taxon>
        <taxon>Bacillota</taxon>
        <taxon>Bacilli</taxon>
        <taxon>Bacillales</taxon>
        <taxon>Bacillaceae</taxon>
        <taxon>Lysinibacillus</taxon>
    </lineage>
</organism>
<gene>
    <name evidence="4" type="ORF">R6U77_00635</name>
</gene>
<dbReference type="Proteomes" id="UP001322664">
    <property type="component" value="Chromosome"/>
</dbReference>
<accession>A0ABZ0RY74</accession>
<dbReference type="InterPro" id="IPR058531">
    <property type="entry name" value="Baseplate_J_M"/>
</dbReference>
<reference evidence="4 5" key="1">
    <citation type="submission" date="2023-09" db="EMBL/GenBank/DDBJ databases">
        <authorList>
            <person name="Page C.A."/>
            <person name="Perez-Diaz I.M."/>
        </authorList>
    </citation>
    <scope>NUCLEOTIDE SEQUENCE [LARGE SCALE GENOMIC DNA]</scope>
    <source>
        <strain evidence="4 5">Ll15</strain>
    </source>
</reference>
<dbReference type="InterPro" id="IPR052399">
    <property type="entry name" value="Phage_Baseplate_Assmbl_Protein"/>
</dbReference>
<dbReference type="PANTHER" id="PTHR37829">
    <property type="entry name" value="PHAGE-LIKE ELEMENT PBSX PROTEIN XKDT"/>
    <property type="match status" value="1"/>
</dbReference>
<dbReference type="PANTHER" id="PTHR37829:SF3">
    <property type="entry name" value="PROTEIN JAYE-RELATED"/>
    <property type="match status" value="1"/>
</dbReference>
<evidence type="ECO:0000313" key="5">
    <source>
        <dbReference type="Proteomes" id="UP001322664"/>
    </source>
</evidence>
<dbReference type="Pfam" id="PF26078">
    <property type="entry name" value="Baseplate_J_M"/>
    <property type="match status" value="1"/>
</dbReference>
<sequence length="362" mass="39494">MAELNLDTTYEDLMAQKMAGIDNSLDKREGTSMIYNATAANSAETVQMLVTLKNFVDMVFADTAPREYLIRRAAERGLQPQPATYALRKGLFNIDVPIGSRYSLDELNYTVIERIAFGEFILQCETAGNVGNIFSGQLIPIDFVAGLETAMLTDVLVPGEDEEETEAFRTRYFNSFQSTAFGGNRADYKEKVGAMSGVGGVRVYRAWNGGGTVKLVIIDSQFQKPSQTLIDQVQAAVDPVGENGEGVGTAPIDHIVTVFSVEEAIVNIGLNITYQTGWTWSDVEASVQLVIDEYFSELAEQWAQAVSKEEDEQGVVIRVSQIETRLLGVDGILDIADTTLNGNTTNIELGSEEIPKRGAVSG</sequence>
<comment type="similarity">
    <text evidence="1">Belongs to the Mu gp47/PBSX XkdT family.</text>
</comment>
<dbReference type="RefSeq" id="WP_319837008.1">
    <property type="nucleotide sequence ID" value="NZ_CP137624.1"/>
</dbReference>
<feature type="domain" description="Baseplate J-like central" evidence="2">
    <location>
        <begin position="180"/>
        <end position="260"/>
    </location>
</feature>
<evidence type="ECO:0000313" key="4">
    <source>
        <dbReference type="EMBL" id="WPK12226.1"/>
    </source>
</evidence>
<dbReference type="InterPro" id="IPR058530">
    <property type="entry name" value="Baseplate_J-like_C"/>
</dbReference>
<evidence type="ECO:0000259" key="3">
    <source>
        <dbReference type="Pfam" id="PF26079"/>
    </source>
</evidence>
<protein>
    <submittedName>
        <fullName evidence="4">Baseplate J/gp47 family protein</fullName>
    </submittedName>
</protein>
<evidence type="ECO:0000259" key="2">
    <source>
        <dbReference type="Pfam" id="PF26078"/>
    </source>
</evidence>
<dbReference type="Pfam" id="PF26079">
    <property type="entry name" value="Baseplate_J_C"/>
    <property type="match status" value="1"/>
</dbReference>